<evidence type="ECO:0000313" key="2">
    <source>
        <dbReference type="EMBL" id="OCL05121.1"/>
    </source>
</evidence>
<dbReference type="AlphaFoldDB" id="A0A8E2EUL6"/>
<keyword evidence="3" id="KW-1185">Reference proteome</keyword>
<dbReference type="Proteomes" id="UP000250140">
    <property type="component" value="Unassembled WGS sequence"/>
</dbReference>
<evidence type="ECO:0000313" key="3">
    <source>
        <dbReference type="Proteomes" id="UP000250140"/>
    </source>
</evidence>
<accession>A0A8E2EUL6</accession>
<evidence type="ECO:0000256" key="1">
    <source>
        <dbReference type="SAM" id="MobiDB-lite"/>
    </source>
</evidence>
<reference evidence="2 3" key="1">
    <citation type="journal article" date="2016" name="Nat. Commun.">
        <title>Ectomycorrhizal ecology is imprinted in the genome of the dominant symbiotic fungus Cenococcum geophilum.</title>
        <authorList>
            <consortium name="DOE Joint Genome Institute"/>
            <person name="Peter M."/>
            <person name="Kohler A."/>
            <person name="Ohm R.A."/>
            <person name="Kuo A."/>
            <person name="Krutzmann J."/>
            <person name="Morin E."/>
            <person name="Arend M."/>
            <person name="Barry K.W."/>
            <person name="Binder M."/>
            <person name="Choi C."/>
            <person name="Clum A."/>
            <person name="Copeland A."/>
            <person name="Grisel N."/>
            <person name="Haridas S."/>
            <person name="Kipfer T."/>
            <person name="LaButti K."/>
            <person name="Lindquist E."/>
            <person name="Lipzen A."/>
            <person name="Maire R."/>
            <person name="Meier B."/>
            <person name="Mihaltcheva S."/>
            <person name="Molinier V."/>
            <person name="Murat C."/>
            <person name="Poggeler S."/>
            <person name="Quandt C.A."/>
            <person name="Sperisen C."/>
            <person name="Tritt A."/>
            <person name="Tisserant E."/>
            <person name="Crous P.W."/>
            <person name="Henrissat B."/>
            <person name="Nehls U."/>
            <person name="Egli S."/>
            <person name="Spatafora J.W."/>
            <person name="Grigoriev I.V."/>
            <person name="Martin F.M."/>
        </authorList>
    </citation>
    <scope>NUCLEOTIDE SEQUENCE [LARGE SCALE GENOMIC DNA]</scope>
    <source>
        <strain evidence="2 3">CBS 207.34</strain>
    </source>
</reference>
<dbReference type="EMBL" id="KV750376">
    <property type="protein sequence ID" value="OCL05121.1"/>
    <property type="molecule type" value="Genomic_DNA"/>
</dbReference>
<protein>
    <submittedName>
        <fullName evidence="2">Uncharacterized protein</fullName>
    </submittedName>
</protein>
<sequence length="110" mass="11502">MVLPSGAQPRPGAGQSTARSPFIIANRGRARVQMSVPLSTTNSNAGCAATGPSGARDSRRRRTVGATAAAALSPALEKIFKPSRANHYGGFTTHQPSRAERGEFEVDIVI</sequence>
<feature type="region of interest" description="Disordered" evidence="1">
    <location>
        <begin position="37"/>
        <end position="61"/>
    </location>
</feature>
<gene>
    <name evidence="2" type="ORF">AOQ84DRAFT_225156</name>
</gene>
<feature type="region of interest" description="Disordered" evidence="1">
    <location>
        <begin position="1"/>
        <end position="21"/>
    </location>
</feature>
<name>A0A8E2EUL6_9PEZI</name>
<organism evidence="2 3">
    <name type="scientific">Glonium stellatum</name>
    <dbReference type="NCBI Taxonomy" id="574774"/>
    <lineage>
        <taxon>Eukaryota</taxon>
        <taxon>Fungi</taxon>
        <taxon>Dikarya</taxon>
        <taxon>Ascomycota</taxon>
        <taxon>Pezizomycotina</taxon>
        <taxon>Dothideomycetes</taxon>
        <taxon>Pleosporomycetidae</taxon>
        <taxon>Gloniales</taxon>
        <taxon>Gloniaceae</taxon>
        <taxon>Glonium</taxon>
    </lineage>
</organism>
<proteinExistence type="predicted"/>